<keyword evidence="1" id="KW-1133">Transmembrane helix</keyword>
<name>A0ABN5BRX2_9FLAO</name>
<evidence type="ECO:0000313" key="3">
    <source>
        <dbReference type="Proteomes" id="UP000190057"/>
    </source>
</evidence>
<dbReference type="EMBL" id="CP023401">
    <property type="protein sequence ID" value="ATC36295.1"/>
    <property type="molecule type" value="Genomic_DNA"/>
</dbReference>
<evidence type="ECO:0000256" key="1">
    <source>
        <dbReference type="SAM" id="Phobius"/>
    </source>
</evidence>
<sequence length="138" mass="16280">MRNKKYNLIIFIMVIGLIFILFRPDAIIKALLTTKMQTEVPTEFRNKFAEKEINNHIVSLLHKDEYPESFYRVPGKYDFVVYAFDGISNNIQDLQYTRSNTSFESLINHISVPVDFMQGVVHCFRKNLNVKVKQIRFN</sequence>
<dbReference type="RefSeq" id="WP_009089133.1">
    <property type="nucleotide sequence ID" value="NZ_ANIW01000055.1"/>
</dbReference>
<dbReference type="Proteomes" id="UP000190057">
    <property type="component" value="Chromosome"/>
</dbReference>
<organism evidence="2 3">
    <name type="scientific">Elizabethkingia anophelis R26</name>
    <dbReference type="NCBI Taxonomy" id="1246994"/>
    <lineage>
        <taxon>Bacteria</taxon>
        <taxon>Pseudomonadati</taxon>
        <taxon>Bacteroidota</taxon>
        <taxon>Flavobacteriia</taxon>
        <taxon>Flavobacteriales</taxon>
        <taxon>Weeksellaceae</taxon>
        <taxon>Elizabethkingia</taxon>
    </lineage>
</organism>
<keyword evidence="3" id="KW-1185">Reference proteome</keyword>
<proteinExistence type="predicted"/>
<dbReference type="GeneID" id="56684555"/>
<evidence type="ECO:0000313" key="2">
    <source>
        <dbReference type="EMBL" id="ATC36295.1"/>
    </source>
</evidence>
<protein>
    <submittedName>
        <fullName evidence="2">Uncharacterized protein</fullName>
    </submittedName>
</protein>
<gene>
    <name evidence="2" type="ORF">BAZ09_008735</name>
</gene>
<keyword evidence="1" id="KW-0472">Membrane</keyword>
<accession>A0ABN5BRX2</accession>
<reference evidence="2 3" key="1">
    <citation type="submission" date="2017-09" db="EMBL/GenBank/DDBJ databases">
        <title>Complete circularized genomes of four mosquito-derived Elizabethkingia anophelis isolates.</title>
        <authorList>
            <person name="Nicholson A.C."/>
            <person name="Xu J."/>
        </authorList>
    </citation>
    <scope>NUCLEOTIDE SEQUENCE [LARGE SCALE GENOMIC DNA]</scope>
    <source>
        <strain evidence="2 3">R26</strain>
    </source>
</reference>
<keyword evidence="1" id="KW-0812">Transmembrane</keyword>
<feature type="transmembrane region" description="Helical" evidence="1">
    <location>
        <begin position="6"/>
        <end position="22"/>
    </location>
</feature>